<comment type="caution">
    <text evidence="2">The sequence shown here is derived from an EMBL/GenBank/DDBJ whole genome shotgun (WGS) entry which is preliminary data.</text>
</comment>
<evidence type="ECO:0000313" key="3">
    <source>
        <dbReference type="Proteomes" id="UP000305836"/>
    </source>
</evidence>
<feature type="domain" description="Solute-binding protein family 5" evidence="1">
    <location>
        <begin position="97"/>
        <end position="482"/>
    </location>
</feature>
<dbReference type="PANTHER" id="PTHR30290:SF83">
    <property type="entry name" value="ABC TRANSPORTER SUBSTRATE-BINDING PROTEIN"/>
    <property type="match status" value="1"/>
</dbReference>
<dbReference type="RefSeq" id="WP_137252295.1">
    <property type="nucleotide sequence ID" value="NZ_JBHSPQ010000004.1"/>
</dbReference>
<organism evidence="2 3">
    <name type="scientific">Kribbella jiaozuonensis</name>
    <dbReference type="NCBI Taxonomy" id="2575441"/>
    <lineage>
        <taxon>Bacteria</taxon>
        <taxon>Bacillati</taxon>
        <taxon>Actinomycetota</taxon>
        <taxon>Actinomycetes</taxon>
        <taxon>Propionibacteriales</taxon>
        <taxon>Kribbellaceae</taxon>
        <taxon>Kribbella</taxon>
    </lineage>
</organism>
<dbReference type="PIRSF" id="PIRSF002741">
    <property type="entry name" value="MppA"/>
    <property type="match status" value="1"/>
</dbReference>
<dbReference type="OrthoDB" id="9796817at2"/>
<proteinExistence type="predicted"/>
<dbReference type="Proteomes" id="UP000305836">
    <property type="component" value="Unassembled WGS sequence"/>
</dbReference>
<dbReference type="AlphaFoldDB" id="A0A4U3M1D7"/>
<dbReference type="Gene3D" id="3.10.105.10">
    <property type="entry name" value="Dipeptide-binding Protein, Domain 3"/>
    <property type="match status" value="1"/>
</dbReference>
<dbReference type="InterPro" id="IPR039424">
    <property type="entry name" value="SBP_5"/>
</dbReference>
<dbReference type="InterPro" id="IPR030678">
    <property type="entry name" value="Peptide/Ni-bd"/>
</dbReference>
<gene>
    <name evidence="2" type="ORF">FDA38_01705</name>
</gene>
<dbReference type="GO" id="GO:0042597">
    <property type="term" value="C:periplasmic space"/>
    <property type="evidence" value="ECO:0007669"/>
    <property type="project" value="UniProtKB-ARBA"/>
</dbReference>
<dbReference type="Gene3D" id="3.40.190.10">
    <property type="entry name" value="Periplasmic binding protein-like II"/>
    <property type="match status" value="1"/>
</dbReference>
<evidence type="ECO:0000259" key="1">
    <source>
        <dbReference type="Pfam" id="PF00496"/>
    </source>
</evidence>
<dbReference type="Gene3D" id="3.90.76.10">
    <property type="entry name" value="Dipeptide-binding Protein, Domain 1"/>
    <property type="match status" value="1"/>
</dbReference>
<dbReference type="Pfam" id="PF00496">
    <property type="entry name" value="SBP_bac_5"/>
    <property type="match status" value="1"/>
</dbReference>
<dbReference type="InterPro" id="IPR000914">
    <property type="entry name" value="SBP_5_dom"/>
</dbReference>
<name>A0A4U3M1D7_9ACTN</name>
<dbReference type="GO" id="GO:1904680">
    <property type="term" value="F:peptide transmembrane transporter activity"/>
    <property type="evidence" value="ECO:0007669"/>
    <property type="project" value="TreeGrafter"/>
</dbReference>
<keyword evidence="3" id="KW-1185">Reference proteome</keyword>
<reference evidence="2 3" key="1">
    <citation type="submission" date="2019-04" db="EMBL/GenBank/DDBJ databases">
        <title>Kribbella sp. NEAU-THZ 27 nov., a novel actinomycete isolated from soil.</title>
        <authorList>
            <person name="Duan L."/>
        </authorList>
    </citation>
    <scope>NUCLEOTIDE SEQUENCE [LARGE SCALE GENOMIC DNA]</scope>
    <source>
        <strain evidence="3">NEAU-THZ27</strain>
    </source>
</reference>
<evidence type="ECO:0000313" key="2">
    <source>
        <dbReference type="EMBL" id="TKK81584.1"/>
    </source>
</evidence>
<dbReference type="PANTHER" id="PTHR30290">
    <property type="entry name" value="PERIPLASMIC BINDING COMPONENT OF ABC TRANSPORTER"/>
    <property type="match status" value="1"/>
</dbReference>
<dbReference type="GO" id="GO:0015833">
    <property type="term" value="P:peptide transport"/>
    <property type="evidence" value="ECO:0007669"/>
    <property type="project" value="TreeGrafter"/>
</dbReference>
<sequence>MPKPAWSSTAPPVGQTRRDFLRLSGLTLAALGGSWSLTGCGLFGDDNDKAANGQSTLKIDYVPVEVLDPQVITNGMWILSRGISEGLVTQTEKGDDVQPAVASEWKISDDNLTYTFTLRDNAQWSDGKPVVAQDFERTYKRLFTPAGGSAGGTTLGANSYQTATGIKGAQDFLSGVLTDWSKVGVKATGDHELVLTLSNPNPDFLLALTHPAMLPLPMDLVEGKPKDWQNPPNYVSNGAYTVSEWVANSRLILVPNEKYWDRDKVKLGRIQVNLVEPSAAATATVPYENGETDLVQLSGPDVLRFQKNADLSKQLQQTENYSILYLAKLRSQHKAMEDVRVRKALSLALDRKTLAGVQPGQEPGVSLVTSRTAGWDESIGIKDDVAEAKRLLAEAGYPNGQGLPPVRLLVGVPDTTLADAIVDSWTKQLGIKASVDHVEAGVYTERRWQVQKGNYIGFYYGTFAGLPTWPTMVGSLWSPKNVQEISLPSDQWQKYQALQDNKNLKPADKTAQLNAVLAEHASAPAREIGALVDKANVETDDAKRMALYKQAAKLREEQYLYLPVLWLSLFHAVKPKVHGLQLRAYPDYFYLKPLSVGS</sequence>
<dbReference type="SUPFAM" id="SSF53850">
    <property type="entry name" value="Periplasmic binding protein-like II"/>
    <property type="match status" value="1"/>
</dbReference>
<dbReference type="GO" id="GO:0043190">
    <property type="term" value="C:ATP-binding cassette (ABC) transporter complex"/>
    <property type="evidence" value="ECO:0007669"/>
    <property type="project" value="InterPro"/>
</dbReference>
<protein>
    <submittedName>
        <fullName evidence="2">Peptide ABC transporter substrate-binding protein</fullName>
    </submittedName>
</protein>
<accession>A0A4U3M1D7</accession>
<dbReference type="EMBL" id="SZPZ01000001">
    <property type="protein sequence ID" value="TKK81584.1"/>
    <property type="molecule type" value="Genomic_DNA"/>
</dbReference>
<dbReference type="CDD" id="cd08504">
    <property type="entry name" value="PBP2_OppA"/>
    <property type="match status" value="1"/>
</dbReference>